<proteinExistence type="predicted"/>
<gene>
    <name evidence="2" type="ORF">E2C01_040547</name>
</gene>
<feature type="region of interest" description="Disordered" evidence="1">
    <location>
        <begin position="1"/>
        <end position="21"/>
    </location>
</feature>
<keyword evidence="3" id="KW-1185">Reference proteome</keyword>
<evidence type="ECO:0000256" key="1">
    <source>
        <dbReference type="SAM" id="MobiDB-lite"/>
    </source>
</evidence>
<dbReference type="OrthoDB" id="3066195at2759"/>
<evidence type="ECO:0000313" key="3">
    <source>
        <dbReference type="Proteomes" id="UP000324222"/>
    </source>
</evidence>
<protein>
    <submittedName>
        <fullName evidence="2">Uncharacterized protein</fullName>
    </submittedName>
</protein>
<name>A0A5B7FPI0_PORTR</name>
<evidence type="ECO:0000313" key="2">
    <source>
        <dbReference type="EMBL" id="MPC46818.1"/>
    </source>
</evidence>
<accession>A0A5B7FPI0</accession>
<sequence length="86" mass="9538">MQITENPSVRGWAGRETGSGGVGTAYFDYARQETVAPNEEAQPTLGPWTGFEPVHLETPQTPKRAWFHCTTAAPNWLVCCIAWLVF</sequence>
<comment type="caution">
    <text evidence="2">The sequence shown here is derived from an EMBL/GenBank/DDBJ whole genome shotgun (WGS) entry which is preliminary data.</text>
</comment>
<organism evidence="2 3">
    <name type="scientific">Portunus trituberculatus</name>
    <name type="common">Swimming crab</name>
    <name type="synonym">Neptunus trituberculatus</name>
    <dbReference type="NCBI Taxonomy" id="210409"/>
    <lineage>
        <taxon>Eukaryota</taxon>
        <taxon>Metazoa</taxon>
        <taxon>Ecdysozoa</taxon>
        <taxon>Arthropoda</taxon>
        <taxon>Crustacea</taxon>
        <taxon>Multicrustacea</taxon>
        <taxon>Malacostraca</taxon>
        <taxon>Eumalacostraca</taxon>
        <taxon>Eucarida</taxon>
        <taxon>Decapoda</taxon>
        <taxon>Pleocyemata</taxon>
        <taxon>Brachyura</taxon>
        <taxon>Eubrachyura</taxon>
        <taxon>Portunoidea</taxon>
        <taxon>Portunidae</taxon>
        <taxon>Portuninae</taxon>
        <taxon>Portunus</taxon>
    </lineage>
</organism>
<dbReference type="Proteomes" id="UP000324222">
    <property type="component" value="Unassembled WGS sequence"/>
</dbReference>
<dbReference type="EMBL" id="VSRR010007396">
    <property type="protein sequence ID" value="MPC46818.1"/>
    <property type="molecule type" value="Genomic_DNA"/>
</dbReference>
<reference evidence="2 3" key="1">
    <citation type="submission" date="2019-05" db="EMBL/GenBank/DDBJ databases">
        <title>Another draft genome of Portunus trituberculatus and its Hox gene families provides insights of decapod evolution.</title>
        <authorList>
            <person name="Jeong J.-H."/>
            <person name="Song I."/>
            <person name="Kim S."/>
            <person name="Choi T."/>
            <person name="Kim D."/>
            <person name="Ryu S."/>
            <person name="Kim W."/>
        </authorList>
    </citation>
    <scope>NUCLEOTIDE SEQUENCE [LARGE SCALE GENOMIC DNA]</scope>
    <source>
        <tissue evidence="2">Muscle</tissue>
    </source>
</reference>
<dbReference type="AlphaFoldDB" id="A0A5B7FPI0"/>